<dbReference type="OrthoDB" id="127311at2"/>
<sequence length="162" mass="19362">MNNLIQLKNETNPYNTIFYAIEWHGESFKTIKTNLSYIFYLRQLFDGDCGYEMFEEEILYLYQMIFGANYIIKPNSPLIKANSFLFTFVSAEYNVLDISNQELKHFIEERKQANRDFDAMKHFLISNIDKYHPWHSLRPNASNECWSKEKQRIESLSFTPTL</sequence>
<organism evidence="1 2">
    <name type="scientific">Enterovibrio nigricans DSM 22720</name>
    <dbReference type="NCBI Taxonomy" id="1121868"/>
    <lineage>
        <taxon>Bacteria</taxon>
        <taxon>Pseudomonadati</taxon>
        <taxon>Pseudomonadota</taxon>
        <taxon>Gammaproteobacteria</taxon>
        <taxon>Vibrionales</taxon>
        <taxon>Vibrionaceae</taxon>
        <taxon>Enterovibrio</taxon>
    </lineage>
</organism>
<evidence type="ECO:0000313" key="1">
    <source>
        <dbReference type="EMBL" id="SKA61284.1"/>
    </source>
</evidence>
<dbReference type="AlphaFoldDB" id="A0A1T4V8K6"/>
<accession>A0A1T4V8K6</accession>
<protein>
    <submittedName>
        <fullName evidence="1">Uncharacterized protein</fullName>
    </submittedName>
</protein>
<dbReference type="Proteomes" id="UP000190162">
    <property type="component" value="Unassembled WGS sequence"/>
</dbReference>
<reference evidence="2" key="1">
    <citation type="submission" date="2017-02" db="EMBL/GenBank/DDBJ databases">
        <authorList>
            <person name="Varghese N."/>
            <person name="Submissions S."/>
        </authorList>
    </citation>
    <scope>NUCLEOTIDE SEQUENCE [LARGE SCALE GENOMIC DNA]</scope>
    <source>
        <strain evidence="2">DSM 22720</strain>
    </source>
</reference>
<evidence type="ECO:0000313" key="2">
    <source>
        <dbReference type="Proteomes" id="UP000190162"/>
    </source>
</evidence>
<name>A0A1T4V8K6_9GAMM</name>
<proteinExistence type="predicted"/>
<gene>
    <name evidence="1" type="ORF">SAMN02745132_03458</name>
</gene>
<keyword evidence="2" id="KW-1185">Reference proteome</keyword>
<dbReference type="RefSeq" id="WP_078753660.1">
    <property type="nucleotide sequence ID" value="NZ_FUXU01000055.1"/>
</dbReference>
<dbReference type="EMBL" id="FUXU01000055">
    <property type="protein sequence ID" value="SKA61284.1"/>
    <property type="molecule type" value="Genomic_DNA"/>
</dbReference>